<sequence length="328" mass="37815">IRRFYSKCQSLRKRLRELGIKIPPVSASDRFIGGMPDSMKTRLQNIVKIVESVGDVETDLQEVRQNNAEMLTETARRTGMTGVTAAPHELLTKLFTEQSGLASTCAIHLSKAQSAQKEIERFHAELSKLTKLLSELELKESKKKPVSWILETLVEQKKLQAAVQVELGTAKQGMNLVKDLGTVIMCKCAKQDVVLVRNLIQSCRTRLIKLTDRNRRFGDMLTAASKDAQTIRSQHERLAQWLKQKRDQLEKLVIRPDHVNEQQAQHREFQRELSAKDKEYRKLRLLINRVLPKCSPHDRDLLKRLIDDTKESWNQITKLSFKRYIPTI</sequence>
<feature type="coiled-coil region" evidence="1">
    <location>
        <begin position="232"/>
        <end position="279"/>
    </location>
</feature>
<protein>
    <submittedName>
        <fullName evidence="2">Microtubule-actin cross-linking factor 1, isoforms 1/2/3/5</fullName>
    </submittedName>
</protein>
<gene>
    <name evidence="2" type="primary">MACF1_2</name>
    <name evidence="2" type="ORF">Ciccas_013412</name>
</gene>
<evidence type="ECO:0000313" key="2">
    <source>
        <dbReference type="EMBL" id="KAL3308061.1"/>
    </source>
</evidence>
<dbReference type="Proteomes" id="UP001626550">
    <property type="component" value="Unassembled WGS sequence"/>
</dbReference>
<evidence type="ECO:0000256" key="1">
    <source>
        <dbReference type="SAM" id="Coils"/>
    </source>
</evidence>
<feature type="coiled-coil region" evidence="1">
    <location>
        <begin position="112"/>
        <end position="139"/>
    </location>
</feature>
<keyword evidence="1" id="KW-0175">Coiled coil</keyword>
<comment type="caution">
    <text evidence="2">The sequence shown here is derived from an EMBL/GenBank/DDBJ whole genome shotgun (WGS) entry which is preliminary data.</text>
</comment>
<feature type="non-terminal residue" evidence="2">
    <location>
        <position position="1"/>
    </location>
</feature>
<reference evidence="2 3" key="1">
    <citation type="submission" date="2024-11" db="EMBL/GenBank/DDBJ databases">
        <title>Adaptive evolution of stress response genes in parasites aligns with host niche diversity.</title>
        <authorList>
            <person name="Hahn C."/>
            <person name="Resl P."/>
        </authorList>
    </citation>
    <scope>NUCLEOTIDE SEQUENCE [LARGE SCALE GENOMIC DNA]</scope>
    <source>
        <strain evidence="2">EGGRZ-B1_66</strain>
        <tissue evidence="2">Body</tissue>
    </source>
</reference>
<accession>A0ABD2PQQ3</accession>
<organism evidence="2 3">
    <name type="scientific">Cichlidogyrus casuarinus</name>
    <dbReference type="NCBI Taxonomy" id="1844966"/>
    <lineage>
        <taxon>Eukaryota</taxon>
        <taxon>Metazoa</taxon>
        <taxon>Spiralia</taxon>
        <taxon>Lophotrochozoa</taxon>
        <taxon>Platyhelminthes</taxon>
        <taxon>Monogenea</taxon>
        <taxon>Monopisthocotylea</taxon>
        <taxon>Dactylogyridea</taxon>
        <taxon>Ancyrocephalidae</taxon>
        <taxon>Cichlidogyrus</taxon>
    </lineage>
</organism>
<dbReference type="EMBL" id="JBJKFK010005948">
    <property type="protein sequence ID" value="KAL3308061.1"/>
    <property type="molecule type" value="Genomic_DNA"/>
</dbReference>
<dbReference type="AlphaFoldDB" id="A0ABD2PQQ3"/>
<proteinExistence type="predicted"/>
<evidence type="ECO:0000313" key="3">
    <source>
        <dbReference type="Proteomes" id="UP001626550"/>
    </source>
</evidence>
<dbReference type="Gene3D" id="1.20.58.60">
    <property type="match status" value="1"/>
</dbReference>
<keyword evidence="3" id="KW-1185">Reference proteome</keyword>
<name>A0ABD2PQQ3_9PLAT</name>
<dbReference type="SUPFAM" id="SSF46966">
    <property type="entry name" value="Spectrin repeat"/>
    <property type="match status" value="1"/>
</dbReference>